<name>A0ABU4B3H1_9NOCA</name>
<dbReference type="PANTHER" id="PTHR43401">
    <property type="entry name" value="L-THREONINE 3-DEHYDROGENASE"/>
    <property type="match status" value="1"/>
</dbReference>
<dbReference type="Gene3D" id="3.40.50.720">
    <property type="entry name" value="NAD(P)-binding Rossmann-like Domain"/>
    <property type="match status" value="1"/>
</dbReference>
<dbReference type="InterPro" id="IPR011032">
    <property type="entry name" value="GroES-like_sf"/>
</dbReference>
<evidence type="ECO:0000313" key="6">
    <source>
        <dbReference type="Proteomes" id="UP001185899"/>
    </source>
</evidence>
<feature type="domain" description="Alcohol dehydrogenase-like N-terminal" evidence="4">
    <location>
        <begin position="28"/>
        <end position="146"/>
    </location>
</feature>
<dbReference type="SUPFAM" id="SSF51735">
    <property type="entry name" value="NAD(P)-binding Rossmann-fold domains"/>
    <property type="match status" value="1"/>
</dbReference>
<organism evidence="5 6">
    <name type="scientific">Rhodococcus cercidiphylli</name>
    <dbReference type="NCBI Taxonomy" id="489916"/>
    <lineage>
        <taxon>Bacteria</taxon>
        <taxon>Bacillati</taxon>
        <taxon>Actinomycetota</taxon>
        <taxon>Actinomycetes</taxon>
        <taxon>Mycobacteriales</taxon>
        <taxon>Nocardiaceae</taxon>
        <taxon>Rhodococcus</taxon>
    </lineage>
</organism>
<comment type="cofactor">
    <cofactor evidence="1">
        <name>Zn(2+)</name>
        <dbReference type="ChEBI" id="CHEBI:29105"/>
    </cofactor>
</comment>
<comment type="caution">
    <text evidence="5">The sequence shown here is derived from an EMBL/GenBank/DDBJ whole genome shotgun (WGS) entry which is preliminary data.</text>
</comment>
<accession>A0ABU4B3H1</accession>
<evidence type="ECO:0000259" key="4">
    <source>
        <dbReference type="Pfam" id="PF08240"/>
    </source>
</evidence>
<dbReference type="Proteomes" id="UP001185899">
    <property type="component" value="Unassembled WGS sequence"/>
</dbReference>
<evidence type="ECO:0000256" key="2">
    <source>
        <dbReference type="ARBA" id="ARBA00023002"/>
    </source>
</evidence>
<dbReference type="SUPFAM" id="SSF50129">
    <property type="entry name" value="GroES-like"/>
    <property type="match status" value="1"/>
</dbReference>
<evidence type="ECO:0000313" key="5">
    <source>
        <dbReference type="EMBL" id="MDV6233016.1"/>
    </source>
</evidence>
<evidence type="ECO:0000256" key="1">
    <source>
        <dbReference type="ARBA" id="ARBA00001947"/>
    </source>
</evidence>
<keyword evidence="2" id="KW-0560">Oxidoreductase</keyword>
<feature type="domain" description="Alcohol dehydrogenase-like C-terminal" evidence="3">
    <location>
        <begin position="185"/>
        <end position="312"/>
    </location>
</feature>
<sequence length="354" mass="36917">MPDTMHAAVYYGAHDIRVEEVPVPRPAPGEALVRVLRSGICGTDASEWVAGPKTFPVLHRHPNSGHQGPLILGHEFVGEVVEADPDSEFTAGDLVATGAGIWCGTCRRCKEGRTNQCATYTTLGLNVDGGMAEYARVPSKTLRRLPVGLSVDHAGLAQPLAVGIHAARRSSARDGDNVVVIGAGAIGSFVLAGLKHLADVDVTVVDFPGKRLDRATRLGARRTLTPSEDLGAEIIEALGGKKPDVVIEASGAPGQLVSALTMVADGGRVLAVGIPKEKPELDVHSLVFREITLETTLAHVCDTDLPAALDILNSGPLGSELAEAPVGLADLPAALDRLSTGKVEGKVLIDPAIR</sequence>
<evidence type="ECO:0000259" key="3">
    <source>
        <dbReference type="Pfam" id="PF00107"/>
    </source>
</evidence>
<dbReference type="Pfam" id="PF00107">
    <property type="entry name" value="ADH_zinc_N"/>
    <property type="match status" value="1"/>
</dbReference>
<proteinExistence type="predicted"/>
<dbReference type="InterPro" id="IPR013154">
    <property type="entry name" value="ADH-like_N"/>
</dbReference>
<dbReference type="PANTHER" id="PTHR43401:SF2">
    <property type="entry name" value="L-THREONINE 3-DEHYDROGENASE"/>
    <property type="match status" value="1"/>
</dbReference>
<dbReference type="InterPro" id="IPR036291">
    <property type="entry name" value="NAD(P)-bd_dom_sf"/>
</dbReference>
<gene>
    <name evidence="5" type="ORF">R3P95_20880</name>
</gene>
<keyword evidence="6" id="KW-1185">Reference proteome</keyword>
<dbReference type="InterPro" id="IPR050129">
    <property type="entry name" value="Zn_alcohol_dh"/>
</dbReference>
<dbReference type="RefSeq" id="WP_317549341.1">
    <property type="nucleotide sequence ID" value="NZ_JAWLKE010000008.1"/>
</dbReference>
<dbReference type="InterPro" id="IPR013149">
    <property type="entry name" value="ADH-like_C"/>
</dbReference>
<dbReference type="Pfam" id="PF08240">
    <property type="entry name" value="ADH_N"/>
    <property type="match status" value="1"/>
</dbReference>
<protein>
    <submittedName>
        <fullName evidence="5">Alcohol dehydrogenase catalytic domain-containing protein</fullName>
    </submittedName>
</protein>
<reference evidence="5 6" key="1">
    <citation type="submission" date="2023-10" db="EMBL/GenBank/DDBJ databases">
        <title>Development of a sustainable strategy for remediation of hydrocarbon-contaminated territories based on the waste exchange concept.</title>
        <authorList>
            <person name="Krivoruchko A."/>
        </authorList>
    </citation>
    <scope>NUCLEOTIDE SEQUENCE [LARGE SCALE GENOMIC DNA]</scope>
    <source>
        <strain evidence="5 6">IEGM 1322</strain>
    </source>
</reference>
<dbReference type="EMBL" id="JAWLKE010000008">
    <property type="protein sequence ID" value="MDV6233016.1"/>
    <property type="molecule type" value="Genomic_DNA"/>
</dbReference>
<dbReference type="Gene3D" id="3.90.180.10">
    <property type="entry name" value="Medium-chain alcohol dehydrogenases, catalytic domain"/>
    <property type="match status" value="1"/>
</dbReference>